<dbReference type="SUPFAM" id="SSF57567">
    <property type="entry name" value="Serine protease inhibitors"/>
    <property type="match status" value="3"/>
</dbReference>
<dbReference type="InterPro" id="IPR036084">
    <property type="entry name" value="Ser_inhib-like_sf"/>
</dbReference>
<dbReference type="GO" id="GO:0030414">
    <property type="term" value="F:peptidase inhibitor activity"/>
    <property type="evidence" value="ECO:0007669"/>
    <property type="project" value="UniProtKB-KW"/>
</dbReference>
<keyword evidence="2" id="KW-1015">Disulfide bond</keyword>
<dbReference type="OrthoDB" id="6236007at2759"/>
<name>A0A1J1IRM1_9DIPT</name>
<dbReference type="EMBL" id="CVRI01000057">
    <property type="protein sequence ID" value="CRL02204.1"/>
    <property type="molecule type" value="Genomic_DNA"/>
</dbReference>
<feature type="domain" description="TIL" evidence="4">
    <location>
        <begin position="167"/>
        <end position="219"/>
    </location>
</feature>
<dbReference type="InterPro" id="IPR002919">
    <property type="entry name" value="TIL_dom"/>
</dbReference>
<sequence>MDLRKILFIFKILSICQMVVFALPKEVQKEVIIIEESVKIEEVPAEDIKGPSNPCAKKYEEPCLNRGGSSTCVCMSGFIRDRSGNCVRFGGECPRNEILSCANRNHELTCDNLDQKLSKAALHCVCCDAKCMCAPGFVRHSNGQCVPKAFCSLTNIDCGEHESYSDCQGPEDGGYCYNSCEPDCKHVLPYFCRGQNKPGCYCDINYVRHDGKCISIKECFRKI</sequence>
<accession>A0A1J1IRM1</accession>
<keyword evidence="1" id="KW-0646">Protease inhibitor</keyword>
<dbReference type="Proteomes" id="UP000183832">
    <property type="component" value="Unassembled WGS sequence"/>
</dbReference>
<evidence type="ECO:0000313" key="5">
    <source>
        <dbReference type="EMBL" id="CRL02204.1"/>
    </source>
</evidence>
<dbReference type="AlphaFoldDB" id="A0A1J1IRM1"/>
<dbReference type="CDD" id="cd19941">
    <property type="entry name" value="TIL"/>
    <property type="match status" value="1"/>
</dbReference>
<dbReference type="Gene3D" id="2.10.25.10">
    <property type="entry name" value="Laminin"/>
    <property type="match status" value="2"/>
</dbReference>
<feature type="signal peptide" evidence="3">
    <location>
        <begin position="1"/>
        <end position="22"/>
    </location>
</feature>
<dbReference type="PANTHER" id="PTHR23259">
    <property type="entry name" value="RIDDLE"/>
    <property type="match status" value="1"/>
</dbReference>
<evidence type="ECO:0000256" key="1">
    <source>
        <dbReference type="ARBA" id="ARBA00022690"/>
    </source>
</evidence>
<gene>
    <name evidence="5" type="ORF">CLUMA_CG015582</name>
</gene>
<evidence type="ECO:0000256" key="3">
    <source>
        <dbReference type="SAM" id="SignalP"/>
    </source>
</evidence>
<dbReference type="InterPro" id="IPR051368">
    <property type="entry name" value="SerProtInhib-TIL_Domain"/>
</dbReference>
<proteinExistence type="predicted"/>
<evidence type="ECO:0000256" key="2">
    <source>
        <dbReference type="ARBA" id="ARBA00023157"/>
    </source>
</evidence>
<evidence type="ECO:0000259" key="4">
    <source>
        <dbReference type="Pfam" id="PF01826"/>
    </source>
</evidence>
<dbReference type="Pfam" id="PF01826">
    <property type="entry name" value="TIL"/>
    <property type="match status" value="1"/>
</dbReference>
<keyword evidence="6" id="KW-1185">Reference proteome</keyword>
<organism evidence="5 6">
    <name type="scientific">Clunio marinus</name>
    <dbReference type="NCBI Taxonomy" id="568069"/>
    <lineage>
        <taxon>Eukaryota</taxon>
        <taxon>Metazoa</taxon>
        <taxon>Ecdysozoa</taxon>
        <taxon>Arthropoda</taxon>
        <taxon>Hexapoda</taxon>
        <taxon>Insecta</taxon>
        <taxon>Pterygota</taxon>
        <taxon>Neoptera</taxon>
        <taxon>Endopterygota</taxon>
        <taxon>Diptera</taxon>
        <taxon>Nematocera</taxon>
        <taxon>Chironomoidea</taxon>
        <taxon>Chironomidae</taxon>
        <taxon>Clunio</taxon>
    </lineage>
</organism>
<protein>
    <submittedName>
        <fullName evidence="5">CLUMA_CG015582, isoform A</fullName>
    </submittedName>
</protein>
<dbReference type="STRING" id="568069.A0A1J1IRM1"/>
<dbReference type="PANTHER" id="PTHR23259:SF70">
    <property type="entry name" value="ACCESSORY GLAND PROTEIN ACP62F-RELATED"/>
    <property type="match status" value="1"/>
</dbReference>
<keyword evidence="3" id="KW-0732">Signal</keyword>
<feature type="chain" id="PRO_5012882007" evidence="3">
    <location>
        <begin position="23"/>
        <end position="223"/>
    </location>
</feature>
<evidence type="ECO:0000313" key="6">
    <source>
        <dbReference type="Proteomes" id="UP000183832"/>
    </source>
</evidence>
<reference evidence="5 6" key="1">
    <citation type="submission" date="2015-04" db="EMBL/GenBank/DDBJ databases">
        <authorList>
            <person name="Syromyatnikov M.Y."/>
            <person name="Popov V.N."/>
        </authorList>
    </citation>
    <scope>NUCLEOTIDE SEQUENCE [LARGE SCALE GENOMIC DNA]</scope>
</reference>